<keyword evidence="5" id="KW-1015">Disulfide bond</keyword>
<name>A0A7S3QKJ7_DUNTE</name>
<evidence type="ECO:0000256" key="5">
    <source>
        <dbReference type="ARBA" id="ARBA00023157"/>
    </source>
</evidence>
<dbReference type="CDD" id="cd00761">
    <property type="entry name" value="Glyco_tranf_GTA_type"/>
    <property type="match status" value="1"/>
</dbReference>
<dbReference type="EMBL" id="HBIP01001874">
    <property type="protein sequence ID" value="CAE0485749.1"/>
    <property type="molecule type" value="Transcribed_RNA"/>
</dbReference>
<dbReference type="Gene3D" id="3.90.550.10">
    <property type="entry name" value="Spore Coat Polysaccharide Biosynthesis Protein SpsA, Chain A"/>
    <property type="match status" value="1"/>
</dbReference>
<dbReference type="SUPFAM" id="SSF53448">
    <property type="entry name" value="Nucleotide-diphospho-sugar transferases"/>
    <property type="match status" value="1"/>
</dbReference>
<proteinExistence type="inferred from homology"/>
<sequence length="363" mass="40858">MAYWKGSLHLPLLLQLISGVFLCQDGVVAQGLMRKNPMRRYGAGAQQGLRPGRLGHARLGMSAAGGWQGPVIKDQFTVQIMTFKRPAHLMQAIRSLINAPSLNKIVVIWNDDEQGRSYVDSGMPQFLREHKLRRPVEVVITRTNDVTNRWRRQGHIATQAVFNMDDDTTVDLGTLEFGFSIWKKHPDQVIGFFDRVIFWDTATGQYVYGYDAGVVAPEKYGIVIGKAWIASVELLQLAENDQDLLLMRMREFLHDPQREQKGCDDIAWNMFLHLRGAKPPIGLAGVRMDDIITWDGQKTTGYSAVSEADPDAWTRYRTHCIAGLLRVCGLQKPDLPPSPVQQYLVPAAAQPQTYGTWGQDDQL</sequence>
<dbReference type="PANTHER" id="PTHR48261:SF2">
    <property type="entry name" value="ACETYLGLUCOSAMINYLTRANSFERASE"/>
    <property type="match status" value="1"/>
</dbReference>
<feature type="chain" id="PRO_5031085051" description="Glycosyl transferase 64 domain-containing protein" evidence="6">
    <location>
        <begin position="20"/>
        <end position="363"/>
    </location>
</feature>
<dbReference type="InterPro" id="IPR004263">
    <property type="entry name" value="Exostosin"/>
</dbReference>
<feature type="domain" description="Glycosyl transferase 64" evidence="7">
    <location>
        <begin position="76"/>
        <end position="329"/>
    </location>
</feature>
<accession>A0A7S3QKJ7</accession>
<comment type="subcellular location">
    <subcellularLocation>
        <location evidence="1">Membrane</location>
    </subcellularLocation>
</comment>
<keyword evidence="6" id="KW-0732">Signal</keyword>
<dbReference type="GO" id="GO:0016020">
    <property type="term" value="C:membrane"/>
    <property type="evidence" value="ECO:0007669"/>
    <property type="project" value="UniProtKB-SubCell"/>
</dbReference>
<evidence type="ECO:0000256" key="2">
    <source>
        <dbReference type="ARBA" id="ARBA00008700"/>
    </source>
</evidence>
<protein>
    <recommendedName>
        <fullName evidence="7">Glycosyl transferase 64 domain-containing protein</fullName>
    </recommendedName>
</protein>
<dbReference type="GO" id="GO:0016757">
    <property type="term" value="F:glycosyltransferase activity"/>
    <property type="evidence" value="ECO:0007669"/>
    <property type="project" value="InterPro"/>
</dbReference>
<dbReference type="PANTHER" id="PTHR48261">
    <property type="entry name" value="ACETYLGLUCOSAMINYLTRANSFERASE"/>
    <property type="match status" value="1"/>
</dbReference>
<gene>
    <name evidence="8" type="ORF">DTER00134_LOCUS788</name>
</gene>
<evidence type="ECO:0000256" key="1">
    <source>
        <dbReference type="ARBA" id="ARBA00004370"/>
    </source>
</evidence>
<comment type="similarity">
    <text evidence="2">Belongs to the glycosyltransferase 64 family.</text>
</comment>
<evidence type="ECO:0000256" key="4">
    <source>
        <dbReference type="ARBA" id="ARBA00023136"/>
    </source>
</evidence>
<feature type="signal peptide" evidence="6">
    <location>
        <begin position="1"/>
        <end position="19"/>
    </location>
</feature>
<organism evidence="8">
    <name type="scientific">Dunaliella tertiolecta</name>
    <name type="common">Green alga</name>
    <dbReference type="NCBI Taxonomy" id="3047"/>
    <lineage>
        <taxon>Eukaryota</taxon>
        <taxon>Viridiplantae</taxon>
        <taxon>Chlorophyta</taxon>
        <taxon>core chlorophytes</taxon>
        <taxon>Chlorophyceae</taxon>
        <taxon>CS clade</taxon>
        <taxon>Chlamydomonadales</taxon>
        <taxon>Dunaliellaceae</taxon>
        <taxon>Dunaliella</taxon>
    </lineage>
</organism>
<dbReference type="Pfam" id="PF09258">
    <property type="entry name" value="Glyco_transf_64"/>
    <property type="match status" value="1"/>
</dbReference>
<keyword evidence="3" id="KW-0808">Transferase</keyword>
<reference evidence="8" key="1">
    <citation type="submission" date="2021-01" db="EMBL/GenBank/DDBJ databases">
        <authorList>
            <person name="Corre E."/>
            <person name="Pelletier E."/>
            <person name="Niang G."/>
            <person name="Scheremetjew M."/>
            <person name="Finn R."/>
            <person name="Kale V."/>
            <person name="Holt S."/>
            <person name="Cochrane G."/>
            <person name="Meng A."/>
            <person name="Brown T."/>
            <person name="Cohen L."/>
        </authorList>
    </citation>
    <scope>NUCLEOTIDE SEQUENCE</scope>
    <source>
        <strain evidence="8">CCMP1320</strain>
    </source>
</reference>
<keyword evidence="4" id="KW-0472">Membrane</keyword>
<dbReference type="InterPro" id="IPR029044">
    <property type="entry name" value="Nucleotide-diphossugar_trans"/>
</dbReference>
<dbReference type="InterPro" id="IPR015338">
    <property type="entry name" value="GT64_dom"/>
</dbReference>
<evidence type="ECO:0000256" key="3">
    <source>
        <dbReference type="ARBA" id="ARBA00022679"/>
    </source>
</evidence>
<evidence type="ECO:0000259" key="7">
    <source>
        <dbReference type="Pfam" id="PF09258"/>
    </source>
</evidence>
<evidence type="ECO:0000313" key="8">
    <source>
        <dbReference type="EMBL" id="CAE0485749.1"/>
    </source>
</evidence>
<evidence type="ECO:0000256" key="6">
    <source>
        <dbReference type="SAM" id="SignalP"/>
    </source>
</evidence>
<dbReference type="AlphaFoldDB" id="A0A7S3QKJ7"/>